<accession>A0A644YRV7</accession>
<organism evidence="1">
    <name type="scientific">bioreactor metagenome</name>
    <dbReference type="NCBI Taxonomy" id="1076179"/>
    <lineage>
        <taxon>unclassified sequences</taxon>
        <taxon>metagenomes</taxon>
        <taxon>ecological metagenomes</taxon>
    </lineage>
</organism>
<dbReference type="AlphaFoldDB" id="A0A644YRV7"/>
<proteinExistence type="predicted"/>
<name>A0A644YRV7_9ZZZZ</name>
<gene>
    <name evidence="1" type="ORF">SDC9_77258</name>
</gene>
<reference evidence="1" key="1">
    <citation type="submission" date="2019-08" db="EMBL/GenBank/DDBJ databases">
        <authorList>
            <person name="Kucharzyk K."/>
            <person name="Murdoch R.W."/>
            <person name="Higgins S."/>
            <person name="Loffler F."/>
        </authorList>
    </citation>
    <scope>NUCLEOTIDE SEQUENCE</scope>
</reference>
<sequence length="126" mass="13938">MTKLDCWLPQKEMFGRFSLDSIAGEGDSLHIVVSNEVFEFSIRFTSGVGAYSVAELSRCTPRLEALASEYEVLMRGNTFFKLTGDPYQEMLGKETDVHYIIAGTNAMVDILSAACPSVSLTKSKLR</sequence>
<protein>
    <submittedName>
        <fullName evidence="1">Uncharacterized protein</fullName>
    </submittedName>
</protein>
<dbReference type="EMBL" id="VSSQ01005865">
    <property type="protein sequence ID" value="MPM30708.1"/>
    <property type="molecule type" value="Genomic_DNA"/>
</dbReference>
<comment type="caution">
    <text evidence="1">The sequence shown here is derived from an EMBL/GenBank/DDBJ whole genome shotgun (WGS) entry which is preliminary data.</text>
</comment>
<evidence type="ECO:0000313" key="1">
    <source>
        <dbReference type="EMBL" id="MPM30708.1"/>
    </source>
</evidence>